<comment type="subcellular location">
    <subcellularLocation>
        <location evidence="1">Nucleus</location>
    </subcellularLocation>
</comment>
<evidence type="ECO:0000256" key="1">
    <source>
        <dbReference type="ARBA" id="ARBA00004123"/>
    </source>
</evidence>
<evidence type="ECO:0000313" key="7">
    <source>
        <dbReference type="EMBL" id="KAG0583791.1"/>
    </source>
</evidence>
<reference evidence="7" key="1">
    <citation type="submission" date="2020-06" db="EMBL/GenBank/DDBJ databases">
        <title>WGS assembly of Ceratodon purpureus strain R40.</title>
        <authorList>
            <person name="Carey S.B."/>
            <person name="Jenkins J."/>
            <person name="Shu S."/>
            <person name="Lovell J.T."/>
            <person name="Sreedasyam A."/>
            <person name="Maumus F."/>
            <person name="Tiley G.P."/>
            <person name="Fernandez-Pozo N."/>
            <person name="Barry K."/>
            <person name="Chen C."/>
            <person name="Wang M."/>
            <person name="Lipzen A."/>
            <person name="Daum C."/>
            <person name="Saski C.A."/>
            <person name="Payton A.C."/>
            <person name="Mcbreen J.C."/>
            <person name="Conrad R.E."/>
            <person name="Kollar L.M."/>
            <person name="Olsson S."/>
            <person name="Huttunen S."/>
            <person name="Landis J.B."/>
            <person name="Wickett N.J."/>
            <person name="Johnson M.G."/>
            <person name="Rensing S.A."/>
            <person name="Grimwood J."/>
            <person name="Schmutz J."/>
            <person name="Mcdaniel S.F."/>
        </authorList>
    </citation>
    <scope>NUCLEOTIDE SEQUENCE</scope>
    <source>
        <strain evidence="7">R40</strain>
    </source>
</reference>
<keyword evidence="5" id="KW-0539">Nucleus</keyword>
<protein>
    <submittedName>
        <fullName evidence="7">Uncharacterized protein</fullName>
    </submittedName>
</protein>
<organism evidence="7 8">
    <name type="scientific">Ceratodon purpureus</name>
    <name type="common">Fire moss</name>
    <name type="synonym">Dicranum purpureum</name>
    <dbReference type="NCBI Taxonomy" id="3225"/>
    <lineage>
        <taxon>Eukaryota</taxon>
        <taxon>Viridiplantae</taxon>
        <taxon>Streptophyta</taxon>
        <taxon>Embryophyta</taxon>
        <taxon>Bryophyta</taxon>
        <taxon>Bryophytina</taxon>
        <taxon>Bryopsida</taxon>
        <taxon>Dicranidae</taxon>
        <taxon>Pseudoditrichales</taxon>
        <taxon>Ditrichaceae</taxon>
        <taxon>Ceratodon</taxon>
    </lineage>
</organism>
<dbReference type="GO" id="GO:0005634">
    <property type="term" value="C:nucleus"/>
    <property type="evidence" value="ECO:0007669"/>
    <property type="project" value="UniProtKB-SubCell"/>
</dbReference>
<dbReference type="InterPro" id="IPR011990">
    <property type="entry name" value="TPR-like_helical_dom_sf"/>
</dbReference>
<comment type="caution">
    <text evidence="7">The sequence shown here is derived from an EMBL/GenBank/DDBJ whole genome shotgun (WGS) entry which is preliminary data.</text>
</comment>
<accession>A0A8T0ILN0</accession>
<evidence type="ECO:0000256" key="3">
    <source>
        <dbReference type="ARBA" id="ARBA00022803"/>
    </source>
</evidence>
<dbReference type="EMBL" id="CM026423">
    <property type="protein sequence ID" value="KAG0583791.1"/>
    <property type="molecule type" value="Genomic_DNA"/>
</dbReference>
<dbReference type="SUPFAM" id="SSF48452">
    <property type="entry name" value="TPR-like"/>
    <property type="match status" value="1"/>
</dbReference>
<keyword evidence="3" id="KW-0802">TPR repeat</keyword>
<evidence type="ECO:0000256" key="5">
    <source>
        <dbReference type="ARBA" id="ARBA00023242"/>
    </source>
</evidence>
<evidence type="ECO:0000313" key="8">
    <source>
        <dbReference type="Proteomes" id="UP000822688"/>
    </source>
</evidence>
<feature type="region of interest" description="Disordered" evidence="6">
    <location>
        <begin position="398"/>
        <end position="499"/>
    </location>
</feature>
<dbReference type="PANTHER" id="PTHR36326">
    <property type="entry name" value="PROTEIN POLLENLESS 3-LIKE 2"/>
    <property type="match status" value="1"/>
</dbReference>
<evidence type="ECO:0000256" key="4">
    <source>
        <dbReference type="ARBA" id="ARBA00023054"/>
    </source>
</evidence>
<proteinExistence type="predicted"/>
<feature type="region of interest" description="Disordered" evidence="6">
    <location>
        <begin position="350"/>
        <end position="381"/>
    </location>
</feature>
<dbReference type="InterPro" id="IPR044961">
    <property type="entry name" value="MS5/SDI1"/>
</dbReference>
<keyword evidence="8" id="KW-1185">Reference proteome</keyword>
<dbReference type="Gene3D" id="1.25.40.10">
    <property type="entry name" value="Tetratricopeptide repeat domain"/>
    <property type="match status" value="1"/>
</dbReference>
<keyword evidence="2" id="KW-0677">Repeat</keyword>
<evidence type="ECO:0000256" key="6">
    <source>
        <dbReference type="SAM" id="MobiDB-lite"/>
    </source>
</evidence>
<dbReference type="PANTHER" id="PTHR36326:SF7">
    <property type="entry name" value="PROTEIN POLLENLESS 3-LIKE 2"/>
    <property type="match status" value="1"/>
</dbReference>
<evidence type="ECO:0000256" key="2">
    <source>
        <dbReference type="ARBA" id="ARBA00022737"/>
    </source>
</evidence>
<name>A0A8T0ILN0_CERPU</name>
<keyword evidence="4" id="KW-0175">Coiled coil</keyword>
<feature type="compositionally biased region" description="Polar residues" evidence="6">
    <location>
        <begin position="461"/>
        <end position="471"/>
    </location>
</feature>
<dbReference type="Proteomes" id="UP000822688">
    <property type="component" value="Chromosome 3"/>
</dbReference>
<sequence>MMWSEQFAAGPAASGYNNMPYNSMRLSKSAPCSPIKPTSNRPAARVDPFHIVHKVPVGDSPYVKAKHVQLVDRDPDRAIALFWAAINSGDRVDSALKDMAIVMKQQNRPQEAIEAIKSLRSRCSDQAQESLDNVLLDLFKRCGRLEDQIDLLKHKLHLIHQGMAFNGKRTKTARSQGKKFQVSVEQEATRLLGNLKKALNLDARPLQVFVCARKALSIESDNNKVCNLGICLMKQGRLEEAKSMLETVTPAGSDGRWASDSHMKSYERAQEMLEELETSMSAKNYLQDIEKQLSSFAISGSETDAASIHDSSLWQPQPALPRQPRRISRSNLELQLSQANIDPAMKGAFLATSGFGPQQPHDSTTPHGVASGRQDTAGSFRRQPGAMLGEESLFQSQSWLQGGSRGGSSGGWEDEYYLDYSSPDESSDGSDAQDAQGCHLLKHTGGLSDIENEEMPWTCNDEPSSRLQSASLPPLHSAPGKQSRTTAPPKQDDKTMSTWNMMGFTYNPSNLDLGSPPNGEMGSPPNGRLPDSPLKSLNIGEHKGLNSMESILASELEMRQQRRLRVFQEMTLSKTLQV</sequence>
<dbReference type="AlphaFoldDB" id="A0A8T0ILN0"/>
<gene>
    <name evidence="7" type="ORF">KC19_3G163400</name>
</gene>